<keyword evidence="2" id="KW-0472">Membrane</keyword>
<protein>
    <submittedName>
        <fullName evidence="3">Uncharacterized protein</fullName>
    </submittedName>
</protein>
<evidence type="ECO:0000313" key="4">
    <source>
        <dbReference type="Proteomes" id="UP001595075"/>
    </source>
</evidence>
<sequence>MGVQPPFLYDQIKTEGPRSPYREFDPKAVTRASNTPKPPRPVHDGPLVNFNQHPDSYLILPYGTTTATPMNPSVKKWIKWMRIIQLLLRCLELIAALGLLVLMILIKGVDASTGWIMRIVPGVAILHTVYGIYHLGRRPSGRTPASSASYMLFASFFDVSITPFYAFSALVAMTRQSSWQTILANAALVDFFSKVVFYLAAVGGGLHLLSLAISLYLAVTFRKITKLPPDMNPLEDNLTTRHKRNKSSVSTAISSTYSEKRISLPLESKRASGAAYEDLSRPPTIPFFHTRTQSTTSLSTYRSTPPPSRDSRIDLPSRQYQAIPSNRSSLTTDQLKRNSGHSFQNPHTHTPPPSPPKRAPYTQEITYSDTSSQRSSPTRPQSTVAETVTTSPWFGNDSIGKARTRSSPAKKAQYQPLHQRYDAEEDISIDVATDYGSSYDHPNPLEANPPTPRHANMYSLRDETGSPLSEVSSNAYGRKRDSRINLSANGSGDIADITSPSLERAKERERDLIQKDIALKAKHYGELKPGTPPIMVGGGSNRQVSSGNDFGNGKRDSGFRVLERREVSGKIAEEGRGGNANGKGWGTRFRRVSGMGS</sequence>
<keyword evidence="2" id="KW-0812">Transmembrane</keyword>
<dbReference type="EMBL" id="JAZHXI010000020">
    <property type="protein sequence ID" value="KAL2061058.1"/>
    <property type="molecule type" value="Genomic_DNA"/>
</dbReference>
<comment type="caution">
    <text evidence="3">The sequence shown here is derived from an EMBL/GenBank/DDBJ whole genome shotgun (WGS) entry which is preliminary data.</text>
</comment>
<feature type="compositionally biased region" description="Basic and acidic residues" evidence="1">
    <location>
        <begin position="12"/>
        <end position="28"/>
    </location>
</feature>
<feature type="transmembrane region" description="Helical" evidence="2">
    <location>
        <begin position="195"/>
        <end position="219"/>
    </location>
</feature>
<name>A0ABR4BWF2_9HELO</name>
<accession>A0ABR4BWF2</accession>
<feature type="region of interest" description="Disordered" evidence="1">
    <location>
        <begin position="1"/>
        <end position="45"/>
    </location>
</feature>
<feature type="transmembrane region" description="Helical" evidence="2">
    <location>
        <begin position="115"/>
        <end position="136"/>
    </location>
</feature>
<feature type="transmembrane region" description="Helical" evidence="2">
    <location>
        <begin position="86"/>
        <end position="109"/>
    </location>
</feature>
<feature type="region of interest" description="Disordered" evidence="1">
    <location>
        <begin position="570"/>
        <end position="597"/>
    </location>
</feature>
<feature type="compositionally biased region" description="Polar residues" evidence="1">
    <location>
        <begin position="384"/>
        <end position="393"/>
    </location>
</feature>
<feature type="compositionally biased region" description="Polar residues" evidence="1">
    <location>
        <begin position="290"/>
        <end position="303"/>
    </location>
</feature>
<feature type="region of interest" description="Disordered" evidence="1">
    <location>
        <begin position="272"/>
        <end position="493"/>
    </location>
</feature>
<evidence type="ECO:0000256" key="1">
    <source>
        <dbReference type="SAM" id="MobiDB-lite"/>
    </source>
</evidence>
<dbReference type="Proteomes" id="UP001595075">
    <property type="component" value="Unassembled WGS sequence"/>
</dbReference>
<feature type="compositionally biased region" description="Pro residues" evidence="1">
    <location>
        <begin position="349"/>
        <end position="358"/>
    </location>
</feature>
<feature type="region of interest" description="Disordered" evidence="1">
    <location>
        <begin position="232"/>
        <end position="253"/>
    </location>
</feature>
<feature type="transmembrane region" description="Helical" evidence="2">
    <location>
        <begin position="148"/>
        <end position="175"/>
    </location>
</feature>
<gene>
    <name evidence="3" type="ORF">VTL71DRAFT_9110</name>
</gene>
<feature type="compositionally biased region" description="Polar residues" evidence="1">
    <location>
        <begin position="318"/>
        <end position="333"/>
    </location>
</feature>
<keyword evidence="4" id="KW-1185">Reference proteome</keyword>
<evidence type="ECO:0000313" key="3">
    <source>
        <dbReference type="EMBL" id="KAL2061058.1"/>
    </source>
</evidence>
<organism evidence="3 4">
    <name type="scientific">Oculimacula yallundae</name>
    <dbReference type="NCBI Taxonomy" id="86028"/>
    <lineage>
        <taxon>Eukaryota</taxon>
        <taxon>Fungi</taxon>
        <taxon>Dikarya</taxon>
        <taxon>Ascomycota</taxon>
        <taxon>Pezizomycotina</taxon>
        <taxon>Leotiomycetes</taxon>
        <taxon>Helotiales</taxon>
        <taxon>Ploettnerulaceae</taxon>
        <taxon>Oculimacula</taxon>
    </lineage>
</organism>
<feature type="compositionally biased region" description="Polar residues" evidence="1">
    <location>
        <begin position="466"/>
        <end position="475"/>
    </location>
</feature>
<reference evidence="3 4" key="1">
    <citation type="journal article" date="2024" name="Commun. Biol.">
        <title>Comparative genomic analysis of thermophilic fungi reveals convergent evolutionary adaptations and gene losses.</title>
        <authorList>
            <person name="Steindorff A.S."/>
            <person name="Aguilar-Pontes M.V."/>
            <person name="Robinson A.J."/>
            <person name="Andreopoulos B."/>
            <person name="LaButti K."/>
            <person name="Kuo A."/>
            <person name="Mondo S."/>
            <person name="Riley R."/>
            <person name="Otillar R."/>
            <person name="Haridas S."/>
            <person name="Lipzen A."/>
            <person name="Grimwood J."/>
            <person name="Schmutz J."/>
            <person name="Clum A."/>
            <person name="Reid I.D."/>
            <person name="Moisan M.C."/>
            <person name="Butler G."/>
            <person name="Nguyen T.T.M."/>
            <person name="Dewar K."/>
            <person name="Conant G."/>
            <person name="Drula E."/>
            <person name="Henrissat B."/>
            <person name="Hansel C."/>
            <person name="Singer S."/>
            <person name="Hutchinson M.I."/>
            <person name="de Vries R.P."/>
            <person name="Natvig D.O."/>
            <person name="Powell A.J."/>
            <person name="Tsang A."/>
            <person name="Grigoriev I.V."/>
        </authorList>
    </citation>
    <scope>NUCLEOTIDE SEQUENCE [LARGE SCALE GENOMIC DNA]</scope>
    <source>
        <strain evidence="3 4">CBS 494.80</strain>
    </source>
</reference>
<feature type="compositionally biased region" description="Low complexity" evidence="1">
    <location>
        <begin position="370"/>
        <end position="383"/>
    </location>
</feature>
<evidence type="ECO:0000256" key="2">
    <source>
        <dbReference type="SAM" id="Phobius"/>
    </source>
</evidence>
<proteinExistence type="predicted"/>
<keyword evidence="2" id="KW-1133">Transmembrane helix</keyword>